<accession>A0A2G5EPR1</accession>
<dbReference type="AlphaFoldDB" id="A0A2G5EPR1"/>
<dbReference type="OrthoDB" id="2973320at2759"/>
<dbReference type="GO" id="GO:0000166">
    <property type="term" value="F:nucleotide binding"/>
    <property type="evidence" value="ECO:0007669"/>
    <property type="project" value="UniProtKB-KW"/>
</dbReference>
<dbReference type="Pfam" id="PF25019">
    <property type="entry name" value="LRR_R13L1-DRL21"/>
    <property type="match status" value="1"/>
</dbReference>
<dbReference type="STRING" id="218851.A0A2G5EPR1"/>
<dbReference type="InterPro" id="IPR056789">
    <property type="entry name" value="LRR_R13L1-DRL21"/>
</dbReference>
<feature type="domain" description="Disease resistance protein winged helix" evidence="7">
    <location>
        <begin position="192"/>
        <end position="257"/>
    </location>
</feature>
<dbReference type="InParanoid" id="A0A2G5EPR1"/>
<keyword evidence="3" id="KW-0547">Nucleotide-binding</keyword>
<keyword evidence="1" id="KW-0433">Leucine-rich repeat</keyword>
<dbReference type="Gene3D" id="1.20.5.4130">
    <property type="match status" value="1"/>
</dbReference>
<gene>
    <name evidence="9" type="ORF">AQUCO_00600456v1</name>
</gene>
<evidence type="ECO:0000256" key="1">
    <source>
        <dbReference type="ARBA" id="ARBA00022614"/>
    </source>
</evidence>
<dbReference type="SMART" id="SM00369">
    <property type="entry name" value="LRR_TYP"/>
    <property type="match status" value="3"/>
</dbReference>
<sequence>MVYWLLSSFVSAMLQVMLDNLAELGKKAYESVADVDYKLEMLTRTLVSVQSVIHDADDKQLSGMEWQRLLQDLEKVAYQADDLIDDITIKVLKLEGGMFPIPKYQTSAPNMNDIQAKLDRMSSEIDSLCLRKLAQETKIVGSLLHSKVDEIEWKNVQDSRIWDLPVMKNEIALALRSCLPLHMRQCFAYCSMFPQGYGFEKNKLIKMWMGEGFITPDKERKLIEDIESSYFDQLLWKSFFHEKGGKYMIHNAIHHLAQSVCGERFLRVEDNDDSFIDTNMRHLSLVCEKIQTKTFEASSKCKGLRTFLLSSAYKNPIKEVHLTLFVKLRSLRVLDLSGTRIEELTKSVGNLNHLRFLDLSNTLLKWLPETMQELCLLQTLRLRNCLKLLSLPKGTWKLRSLRHLELDGVCQLTTMPSGLGKLTGLQTINEFTVGPESGQMKELKDMNNIRGSLRIKQLENVNSPQEALEASLANKKYVEKLEFLWTSTSDARTDEHVLDKLMTCPHASLKELTFSSYGGRMFPNWVSNPLFSKLQNICFYECNNCGLMPPLGQLPKPKFLKIVGMHELVNIEIFLGNSFQSLETLELRDTPKLESWVGVNDNNMVFRELTIVNSPQLVTLPSLHYLRSLKKLEFDNCPQLQSFSDERLSESVEYLIITECVMLEERYKGDGGQDWMKIEHISHIEIDFQVL</sequence>
<protein>
    <submittedName>
        <fullName evidence="9">Uncharacterized protein</fullName>
    </submittedName>
</protein>
<keyword evidence="2" id="KW-0677">Repeat</keyword>
<feature type="domain" description="R13L1/DRL21-like LRR repeat region" evidence="8">
    <location>
        <begin position="440"/>
        <end position="565"/>
    </location>
</feature>
<dbReference type="EMBL" id="KZ305023">
    <property type="protein sequence ID" value="PIA57742.1"/>
    <property type="molecule type" value="Genomic_DNA"/>
</dbReference>
<dbReference type="InterPro" id="IPR041118">
    <property type="entry name" value="Rx_N"/>
</dbReference>
<evidence type="ECO:0000256" key="5">
    <source>
        <dbReference type="SAM" id="SignalP"/>
    </source>
</evidence>
<organism evidence="9 10">
    <name type="scientific">Aquilegia coerulea</name>
    <name type="common">Rocky mountain columbine</name>
    <dbReference type="NCBI Taxonomy" id="218851"/>
    <lineage>
        <taxon>Eukaryota</taxon>
        <taxon>Viridiplantae</taxon>
        <taxon>Streptophyta</taxon>
        <taxon>Embryophyta</taxon>
        <taxon>Tracheophyta</taxon>
        <taxon>Spermatophyta</taxon>
        <taxon>Magnoliopsida</taxon>
        <taxon>Ranunculales</taxon>
        <taxon>Ranunculaceae</taxon>
        <taxon>Thalictroideae</taxon>
        <taxon>Aquilegia</taxon>
    </lineage>
</organism>
<evidence type="ECO:0000259" key="6">
    <source>
        <dbReference type="Pfam" id="PF18052"/>
    </source>
</evidence>
<evidence type="ECO:0000256" key="3">
    <source>
        <dbReference type="ARBA" id="ARBA00022741"/>
    </source>
</evidence>
<dbReference type="PANTHER" id="PTHR47186">
    <property type="entry name" value="LEUCINE-RICH REPEAT-CONTAINING PROTEIN 57"/>
    <property type="match status" value="1"/>
</dbReference>
<proteinExistence type="predicted"/>
<keyword evidence="5" id="KW-0732">Signal</keyword>
<dbReference type="Gene3D" id="3.80.10.10">
    <property type="entry name" value="Ribonuclease Inhibitor"/>
    <property type="match status" value="1"/>
</dbReference>
<dbReference type="InterPro" id="IPR032675">
    <property type="entry name" value="LRR_dom_sf"/>
</dbReference>
<evidence type="ECO:0000256" key="2">
    <source>
        <dbReference type="ARBA" id="ARBA00022737"/>
    </source>
</evidence>
<feature type="chain" id="PRO_5013720752" evidence="5">
    <location>
        <begin position="16"/>
        <end position="691"/>
    </location>
</feature>
<evidence type="ECO:0000313" key="9">
    <source>
        <dbReference type="EMBL" id="PIA57742.1"/>
    </source>
</evidence>
<feature type="domain" description="Disease resistance N-terminal" evidence="6">
    <location>
        <begin position="14"/>
        <end position="95"/>
    </location>
</feature>
<dbReference type="PANTHER" id="PTHR47186:SF24">
    <property type="entry name" value="DISEASE RESISTANCE RPP13-LIKE PROTEIN 1"/>
    <property type="match status" value="1"/>
</dbReference>
<dbReference type="Pfam" id="PF18052">
    <property type="entry name" value="Rx_N"/>
    <property type="match status" value="1"/>
</dbReference>
<dbReference type="Proteomes" id="UP000230069">
    <property type="component" value="Unassembled WGS sequence"/>
</dbReference>
<evidence type="ECO:0000313" key="10">
    <source>
        <dbReference type="Proteomes" id="UP000230069"/>
    </source>
</evidence>
<dbReference type="InterPro" id="IPR003591">
    <property type="entry name" value="Leu-rich_rpt_typical-subtyp"/>
</dbReference>
<evidence type="ECO:0000259" key="8">
    <source>
        <dbReference type="Pfam" id="PF25019"/>
    </source>
</evidence>
<dbReference type="SUPFAM" id="SSF52058">
    <property type="entry name" value="L domain-like"/>
    <property type="match status" value="1"/>
</dbReference>
<evidence type="ECO:0000259" key="7">
    <source>
        <dbReference type="Pfam" id="PF23559"/>
    </source>
</evidence>
<dbReference type="Pfam" id="PF23559">
    <property type="entry name" value="WHD_DRP"/>
    <property type="match status" value="1"/>
</dbReference>
<dbReference type="Gene3D" id="1.10.10.10">
    <property type="entry name" value="Winged helix-like DNA-binding domain superfamily/Winged helix DNA-binding domain"/>
    <property type="match status" value="1"/>
</dbReference>
<dbReference type="GO" id="GO:0006952">
    <property type="term" value="P:defense response"/>
    <property type="evidence" value="ECO:0007669"/>
    <property type="project" value="UniProtKB-KW"/>
</dbReference>
<feature type="signal peptide" evidence="5">
    <location>
        <begin position="1"/>
        <end position="15"/>
    </location>
</feature>
<name>A0A2G5EPR1_AQUCA</name>
<dbReference type="InterPro" id="IPR036388">
    <property type="entry name" value="WH-like_DNA-bd_sf"/>
</dbReference>
<reference evidence="9 10" key="1">
    <citation type="submission" date="2017-09" db="EMBL/GenBank/DDBJ databases">
        <title>WGS assembly of Aquilegia coerulea Goldsmith.</title>
        <authorList>
            <person name="Hodges S."/>
            <person name="Kramer E."/>
            <person name="Nordborg M."/>
            <person name="Tomkins J."/>
            <person name="Borevitz J."/>
            <person name="Derieg N."/>
            <person name="Yan J."/>
            <person name="Mihaltcheva S."/>
            <person name="Hayes R.D."/>
            <person name="Rokhsar D."/>
        </authorList>
    </citation>
    <scope>NUCLEOTIDE SEQUENCE [LARGE SCALE GENOMIC DNA]</scope>
    <source>
        <strain evidence="10">cv. Goldsmith</strain>
    </source>
</reference>
<keyword evidence="4" id="KW-0611">Plant defense</keyword>
<dbReference type="InterPro" id="IPR058922">
    <property type="entry name" value="WHD_DRP"/>
</dbReference>
<evidence type="ECO:0000256" key="4">
    <source>
        <dbReference type="ARBA" id="ARBA00022821"/>
    </source>
</evidence>
<keyword evidence="10" id="KW-1185">Reference proteome</keyword>